<gene>
    <name evidence="7" type="primary">Lepa2</name>
</gene>
<dbReference type="Pfam" id="PF02024">
    <property type="entry name" value="Leptin"/>
    <property type="match status" value="1"/>
</dbReference>
<evidence type="ECO:0000256" key="3">
    <source>
        <dbReference type="ARBA" id="ARBA00021421"/>
    </source>
</evidence>
<evidence type="ECO:0000256" key="4">
    <source>
        <dbReference type="ARBA" id="ARBA00022525"/>
    </source>
</evidence>
<protein>
    <recommendedName>
        <fullName evidence="3">Leptin</fullName>
    </recommendedName>
    <alternativeName>
        <fullName evidence="5">Obesity factor</fullName>
    </alternativeName>
</protein>
<accession>A0A5C1WTE8</accession>
<reference evidence="7" key="1">
    <citation type="submission" date="2019-02" db="EMBL/GenBank/DDBJ databases">
        <title>Molecular cloning and sequence analysis of multiple leptin genes in Carassius auratus.</title>
        <authorList>
            <person name="Cheng L."/>
            <person name="Wang L."/>
        </authorList>
    </citation>
    <scope>NUCLEOTIDE SEQUENCE</scope>
</reference>
<comment type="similarity">
    <text evidence="2">Belongs to the leptin family.</text>
</comment>
<dbReference type="InterPro" id="IPR009079">
    <property type="entry name" value="4_helix_cytokine-like_core"/>
</dbReference>
<dbReference type="AlphaFoldDB" id="A0A5C1WTE8"/>
<evidence type="ECO:0000256" key="5">
    <source>
        <dbReference type="ARBA" id="ARBA00030981"/>
    </source>
</evidence>
<dbReference type="PANTHER" id="PTHR11724:SF1">
    <property type="entry name" value="LEPTIN"/>
    <property type="match status" value="1"/>
</dbReference>
<evidence type="ECO:0000256" key="2">
    <source>
        <dbReference type="ARBA" id="ARBA00005834"/>
    </source>
</evidence>
<proteinExistence type="inferred from homology"/>
<dbReference type="GO" id="GO:0005179">
    <property type="term" value="F:hormone activity"/>
    <property type="evidence" value="ECO:0007669"/>
    <property type="project" value="InterPro"/>
</dbReference>
<keyword evidence="6" id="KW-0732">Signal</keyword>
<evidence type="ECO:0000313" key="7">
    <source>
        <dbReference type="EMBL" id="QEN91941.1"/>
    </source>
</evidence>
<evidence type="ECO:0000256" key="1">
    <source>
        <dbReference type="ARBA" id="ARBA00004613"/>
    </source>
</evidence>
<dbReference type="SUPFAM" id="SSF47266">
    <property type="entry name" value="4-helical cytokines"/>
    <property type="match status" value="1"/>
</dbReference>
<feature type="signal peptide" evidence="6">
    <location>
        <begin position="1"/>
        <end position="20"/>
    </location>
</feature>
<dbReference type="Gene3D" id="1.20.1250.10">
    <property type="match status" value="1"/>
</dbReference>
<dbReference type="PANTHER" id="PTHR11724">
    <property type="entry name" value="LEPTIN"/>
    <property type="match status" value="1"/>
</dbReference>
<keyword evidence="4" id="KW-0964">Secreted</keyword>
<dbReference type="InterPro" id="IPR000065">
    <property type="entry name" value="Leptin"/>
</dbReference>
<dbReference type="EMBL" id="MK482335">
    <property type="protein sequence ID" value="QEN91941.1"/>
    <property type="molecule type" value="Genomic_DNA"/>
</dbReference>
<feature type="chain" id="PRO_5022722376" description="Leptin" evidence="6">
    <location>
        <begin position="21"/>
        <end position="169"/>
    </location>
</feature>
<dbReference type="SMR" id="A0A5C1WTE8"/>
<evidence type="ECO:0000256" key="6">
    <source>
        <dbReference type="SAM" id="SignalP"/>
    </source>
</evidence>
<name>A0A5C1WTE8_CARAU</name>
<sequence length="169" mass="19100">MYCPALLYPCILGMLGLIHAIPVHQDSLKNLVKPQAETIILRIKDHNKLKLSPKIFIDPELYPEVPADKPIQGLGSIVDTLTTFQKILQKLPNGNVSQISTDLFTLLVYLKDRMKSLRCTLKEPANDRSLDAFLENNATHPITLGFLALDRLKQFMQKLIINLDHLKSC</sequence>
<organism evidence="7">
    <name type="scientific">Carassius auratus</name>
    <name type="common">Goldfish</name>
    <dbReference type="NCBI Taxonomy" id="7957"/>
    <lineage>
        <taxon>Eukaryota</taxon>
        <taxon>Metazoa</taxon>
        <taxon>Chordata</taxon>
        <taxon>Craniata</taxon>
        <taxon>Vertebrata</taxon>
        <taxon>Euteleostomi</taxon>
        <taxon>Actinopterygii</taxon>
        <taxon>Neopterygii</taxon>
        <taxon>Teleostei</taxon>
        <taxon>Ostariophysi</taxon>
        <taxon>Cypriniformes</taxon>
        <taxon>Cyprinidae</taxon>
        <taxon>Cyprininae</taxon>
        <taxon>Carassius</taxon>
    </lineage>
</organism>
<comment type="subcellular location">
    <subcellularLocation>
        <location evidence="1">Secreted</location>
    </subcellularLocation>
</comment>
<dbReference type="GO" id="GO:0005576">
    <property type="term" value="C:extracellular region"/>
    <property type="evidence" value="ECO:0007669"/>
    <property type="project" value="UniProtKB-SubCell"/>
</dbReference>